<name>A0A6J4TB06_9ACTN</name>
<protein>
    <submittedName>
        <fullName evidence="1">Uncharacterized protein</fullName>
    </submittedName>
</protein>
<gene>
    <name evidence="1" type="ORF">AVDCRST_MAG30-2932</name>
</gene>
<reference evidence="1" key="1">
    <citation type="submission" date="2020-02" db="EMBL/GenBank/DDBJ databases">
        <authorList>
            <person name="Meier V. D."/>
        </authorList>
    </citation>
    <scope>NUCLEOTIDE SEQUENCE</scope>
    <source>
        <strain evidence="1">AVDCRST_MAG30</strain>
    </source>
</reference>
<dbReference type="AlphaFoldDB" id="A0A6J4TB06"/>
<organism evidence="1">
    <name type="scientific">uncultured Solirubrobacteraceae bacterium</name>
    <dbReference type="NCBI Taxonomy" id="1162706"/>
    <lineage>
        <taxon>Bacteria</taxon>
        <taxon>Bacillati</taxon>
        <taxon>Actinomycetota</taxon>
        <taxon>Thermoleophilia</taxon>
        <taxon>Solirubrobacterales</taxon>
        <taxon>Solirubrobacteraceae</taxon>
        <taxon>environmental samples</taxon>
    </lineage>
</organism>
<proteinExistence type="predicted"/>
<dbReference type="EMBL" id="CADCVS010000377">
    <property type="protein sequence ID" value="CAA9519032.1"/>
    <property type="molecule type" value="Genomic_DNA"/>
</dbReference>
<accession>A0A6J4TB06</accession>
<sequence length="163" mass="17282">LVKVQVLVDGDGGTTSVWRGCLRSGGRYLRFADGYEDFKGGEALSGFELAGRYAAFRRSNYSYSSGGSLSAGVVDLRTGEDVLSMGVADDREPRTLQELTVSTRGQLGLVLRDGQEDLIRVARPGGSSPRELDRGPAGAITGLAIVGGVARWRNNGAERFAAL</sequence>
<evidence type="ECO:0000313" key="1">
    <source>
        <dbReference type="EMBL" id="CAA9519032.1"/>
    </source>
</evidence>
<feature type="non-terminal residue" evidence="1">
    <location>
        <position position="1"/>
    </location>
</feature>